<accession>A0A6J5PE12</accession>
<organism evidence="1">
    <name type="scientific">uncultured Caudovirales phage</name>
    <dbReference type="NCBI Taxonomy" id="2100421"/>
    <lineage>
        <taxon>Viruses</taxon>
        <taxon>Duplodnaviria</taxon>
        <taxon>Heunggongvirae</taxon>
        <taxon>Uroviricota</taxon>
        <taxon>Caudoviricetes</taxon>
        <taxon>Peduoviridae</taxon>
        <taxon>Maltschvirus</taxon>
        <taxon>Maltschvirus maltsch</taxon>
    </lineage>
</organism>
<dbReference type="EMBL" id="LR797513">
    <property type="protein sequence ID" value="CAB4222314.1"/>
    <property type="molecule type" value="Genomic_DNA"/>
</dbReference>
<reference evidence="1" key="1">
    <citation type="submission" date="2020-04" db="EMBL/GenBank/DDBJ databases">
        <authorList>
            <person name="Chiriac C."/>
            <person name="Salcher M."/>
            <person name="Ghai R."/>
            <person name="Kavagutti S V."/>
        </authorList>
    </citation>
    <scope>NUCLEOTIDE SEQUENCE</scope>
</reference>
<name>A0A6J5PE12_9CAUD</name>
<dbReference type="EMBL" id="LR796812">
    <property type="protein sequence ID" value="CAB4167488.1"/>
    <property type="molecule type" value="Genomic_DNA"/>
</dbReference>
<gene>
    <name evidence="2" type="ORF">UFOVP1293_88</name>
    <name evidence="3" type="ORF">UFOVP1644_11</name>
    <name evidence="1" type="ORF">UFOVP860_23</name>
</gene>
<evidence type="ECO:0000313" key="2">
    <source>
        <dbReference type="EMBL" id="CAB4196238.1"/>
    </source>
</evidence>
<evidence type="ECO:0000313" key="3">
    <source>
        <dbReference type="EMBL" id="CAB4222314.1"/>
    </source>
</evidence>
<evidence type="ECO:0000313" key="1">
    <source>
        <dbReference type="EMBL" id="CAB4167488.1"/>
    </source>
</evidence>
<proteinExistence type="predicted"/>
<sequence length="75" mass="8905">MSERFRDPRIRTSLAPHVGRSATGEEVVRDMAATVYHQDRGVMFFREDIDRMPWAARDLIEAEARRLYGQKRNRR</sequence>
<protein>
    <submittedName>
        <fullName evidence="1">Uncharacterized protein</fullName>
    </submittedName>
</protein>
<dbReference type="EMBL" id="LR797244">
    <property type="protein sequence ID" value="CAB4196238.1"/>
    <property type="molecule type" value="Genomic_DNA"/>
</dbReference>